<keyword evidence="21" id="KW-1185">Reference proteome</keyword>
<dbReference type="Gene3D" id="2.60.40.1910">
    <property type="match status" value="1"/>
</dbReference>
<dbReference type="GO" id="GO:0005737">
    <property type="term" value="C:cytoplasm"/>
    <property type="evidence" value="ECO:0007669"/>
    <property type="project" value="TreeGrafter"/>
</dbReference>
<dbReference type="GO" id="GO:0006508">
    <property type="term" value="P:proteolysis"/>
    <property type="evidence" value="ECO:0007669"/>
    <property type="project" value="UniProtKB-KW"/>
</dbReference>
<evidence type="ECO:0000256" key="18">
    <source>
        <dbReference type="RuleBase" id="RU364040"/>
    </source>
</evidence>
<evidence type="ECO:0000256" key="2">
    <source>
        <dbReference type="ARBA" id="ARBA00004609"/>
    </source>
</evidence>
<proteinExistence type="inferred from homology"/>
<dbReference type="PRINTS" id="PR00756">
    <property type="entry name" value="ALADIPTASE"/>
</dbReference>
<dbReference type="InterPro" id="IPR001930">
    <property type="entry name" value="Peptidase_M1"/>
</dbReference>
<evidence type="ECO:0000256" key="12">
    <source>
        <dbReference type="ARBA" id="ARBA00022968"/>
    </source>
</evidence>
<dbReference type="Gene3D" id="1.10.390.10">
    <property type="entry name" value="Neutral Protease Domain 2"/>
    <property type="match status" value="1"/>
</dbReference>
<dbReference type="Gene3D" id="3.30.2010.30">
    <property type="match status" value="1"/>
</dbReference>
<dbReference type="Gene3D" id="2.60.40.1730">
    <property type="entry name" value="tricorn interacting facor f3 domain"/>
    <property type="match status" value="1"/>
</dbReference>
<keyword evidence="4" id="KW-1003">Cell membrane</keyword>
<dbReference type="Proteomes" id="UP000504615">
    <property type="component" value="Unplaced"/>
</dbReference>
<keyword evidence="10 18" id="KW-0378">Hydrolase</keyword>
<sequence>MLHAVDAILISSGSSIYSLILIISMQRNDRFVSLVKGSTHHCISIMAAIKNLLILILIFAIGNCVPLQDDEVVENSEGLEFRLPKNIIPIHYDIKLITHFEDNFTTNGEVNIDIKVHEPTNTIALHALNLTIHESLTEITRKGVNNVNSKSKYIPKQHKYDELTQILTLQFEEPLDSEMYMLRINFDGIILLNNWMRGFYKDFYTDNKGNDVLLALTHLQPTFARQVFPCWDEPAIKATFKFSIKHYPNYTALSNMPSTRPEVDASDGKLWTYFETTPIMSTNLLGFVISDYDHISNLDGTIKIWGPKHLLPHATFSLDIIEKATQELEKFTNSTVHVPKMDHVSIPHYSSRATENWGMIVYHEYSSTTPDDLWKTLQDALNESDIPHDDFKVKEVMDTWFEQGGYPFVTVNRDYVTGEIKVTQEICEIKKADRQKNESWWIPLNFATESNLDFSSTLATHWLKPHEDLTIEGVDTNDWIIVNKHLTGFYRVNYDDTNWKRIAAFLNSDNYDKIPVLNRAQILDDAFFMLKTERLDPVIFVKIMNYLSRETDTIPWIKAFHIIGNFEKYMEIPKGIAILKPFLSHLVHKLFEYIDFDENPDDDVSTIYVRTYLYNYDCMYDLSECRIKATAKVLAYIEDPIANKLSPNQEEMYCFGLMKANESIWDQFLQIQYETSKSHRTVFGCTENLHIIEKHLDSTVNTENDINFYLLNLRNVDIAIELFINKYEKFKDAKNEILSDIIMKSSKQEQIDKIKAFAEQHSIDIKEYLDRRENYLTVLNNHLQQIQSILENALDGIN</sequence>
<dbReference type="GO" id="GO:0042277">
    <property type="term" value="F:peptide binding"/>
    <property type="evidence" value="ECO:0007669"/>
    <property type="project" value="TreeGrafter"/>
</dbReference>
<feature type="domain" description="Aminopeptidase N-like N-terminal" evidence="20">
    <location>
        <begin position="89"/>
        <end position="284"/>
    </location>
</feature>
<evidence type="ECO:0000259" key="20">
    <source>
        <dbReference type="Pfam" id="PF17900"/>
    </source>
</evidence>
<feature type="domain" description="ERAP1-like C-terminal" evidence="19">
    <location>
        <begin position="479"/>
        <end position="764"/>
    </location>
</feature>
<evidence type="ECO:0000256" key="7">
    <source>
        <dbReference type="ARBA" id="ARBA00022692"/>
    </source>
</evidence>
<evidence type="ECO:0000256" key="14">
    <source>
        <dbReference type="ARBA" id="ARBA00023049"/>
    </source>
</evidence>
<dbReference type="CDD" id="cd09601">
    <property type="entry name" value="M1_APN-Q_like"/>
    <property type="match status" value="1"/>
</dbReference>
<evidence type="ECO:0000256" key="17">
    <source>
        <dbReference type="ARBA" id="ARBA00023288"/>
    </source>
</evidence>
<dbReference type="Gene3D" id="1.25.50.20">
    <property type="match status" value="1"/>
</dbReference>
<evidence type="ECO:0000256" key="9">
    <source>
        <dbReference type="ARBA" id="ARBA00022729"/>
    </source>
</evidence>
<dbReference type="InterPro" id="IPR050344">
    <property type="entry name" value="Peptidase_M1_aminopeptidases"/>
</dbReference>
<keyword evidence="6 18" id="KW-0645">Protease</keyword>
<evidence type="ECO:0000256" key="15">
    <source>
        <dbReference type="ARBA" id="ARBA00023136"/>
    </source>
</evidence>
<dbReference type="GO" id="GO:0005615">
    <property type="term" value="C:extracellular space"/>
    <property type="evidence" value="ECO:0007669"/>
    <property type="project" value="TreeGrafter"/>
</dbReference>
<dbReference type="FunFam" id="2.60.40.1910:FF:000008">
    <property type="entry name" value="Aminopeptidase"/>
    <property type="match status" value="1"/>
</dbReference>
<evidence type="ECO:0000259" key="19">
    <source>
        <dbReference type="Pfam" id="PF11838"/>
    </source>
</evidence>
<dbReference type="GO" id="GO:0005886">
    <property type="term" value="C:plasma membrane"/>
    <property type="evidence" value="ECO:0007669"/>
    <property type="project" value="UniProtKB-SubCell"/>
</dbReference>
<dbReference type="PANTHER" id="PTHR11533">
    <property type="entry name" value="PROTEASE M1 ZINC METALLOPROTEASE"/>
    <property type="match status" value="1"/>
</dbReference>
<reference evidence="22" key="1">
    <citation type="submission" date="2025-08" db="UniProtKB">
        <authorList>
            <consortium name="RefSeq"/>
        </authorList>
    </citation>
    <scope>IDENTIFICATION</scope>
</reference>
<dbReference type="SUPFAM" id="SSF55486">
    <property type="entry name" value="Metalloproteases ('zincins'), catalytic domain"/>
    <property type="match status" value="1"/>
</dbReference>
<keyword evidence="13 18" id="KW-1133">Transmembrane helix</keyword>
<gene>
    <name evidence="22" type="primary">LOC105428124</name>
</gene>
<keyword evidence="9" id="KW-0732">Signal</keyword>
<comment type="similarity">
    <text evidence="3 18">Belongs to the peptidase M1 family.</text>
</comment>
<dbReference type="SUPFAM" id="SSF63737">
    <property type="entry name" value="Leukotriene A4 hydrolase N-terminal domain"/>
    <property type="match status" value="1"/>
</dbReference>
<evidence type="ECO:0000313" key="21">
    <source>
        <dbReference type="Proteomes" id="UP000504615"/>
    </source>
</evidence>
<evidence type="ECO:0000256" key="4">
    <source>
        <dbReference type="ARBA" id="ARBA00022475"/>
    </source>
</evidence>
<protein>
    <recommendedName>
        <fullName evidence="18">Aminopeptidase</fullName>
        <ecNumber evidence="18">3.4.11.-</ecNumber>
    </recommendedName>
</protein>
<dbReference type="FunFam" id="2.60.40.1730:FF:000012">
    <property type="entry name" value="Aminopeptidase N"/>
    <property type="match status" value="1"/>
</dbReference>
<evidence type="ECO:0000313" key="22">
    <source>
        <dbReference type="RefSeq" id="XP_011638527.1"/>
    </source>
</evidence>
<name>A0A6I9WCL2_9HYME</name>
<keyword evidence="17" id="KW-0449">Lipoprotein</keyword>
<keyword evidence="11 18" id="KW-0862">Zinc</keyword>
<dbReference type="InterPro" id="IPR042097">
    <property type="entry name" value="Aminopeptidase_N-like_N_sf"/>
</dbReference>
<dbReference type="AlphaFoldDB" id="A0A6I9WCL2"/>
<dbReference type="InterPro" id="IPR045357">
    <property type="entry name" value="Aminopeptidase_N-like_N"/>
</dbReference>
<keyword evidence="14 18" id="KW-0482">Metalloprotease</keyword>
<evidence type="ECO:0000256" key="5">
    <source>
        <dbReference type="ARBA" id="ARBA00022622"/>
    </source>
</evidence>
<dbReference type="KEGG" id="pbar:105428124"/>
<keyword evidence="12" id="KW-0735">Signal-anchor</keyword>
<dbReference type="GeneID" id="105428124"/>
<dbReference type="Pfam" id="PF11838">
    <property type="entry name" value="ERAP1_C"/>
    <property type="match status" value="1"/>
</dbReference>
<comment type="subcellular location">
    <subcellularLocation>
        <location evidence="2">Cell membrane</location>
        <topology evidence="2">Lipid-anchor</topology>
        <topology evidence="2">GPI-anchor</topology>
    </subcellularLocation>
    <subcellularLocation>
        <location evidence="1">Membrane</location>
        <topology evidence="1">Single-pass type II membrane protein</topology>
    </subcellularLocation>
</comment>
<dbReference type="GO" id="GO:0043171">
    <property type="term" value="P:peptide catabolic process"/>
    <property type="evidence" value="ECO:0007669"/>
    <property type="project" value="TreeGrafter"/>
</dbReference>
<evidence type="ECO:0000256" key="3">
    <source>
        <dbReference type="ARBA" id="ARBA00010136"/>
    </source>
</evidence>
<dbReference type="RefSeq" id="XP_011638527.1">
    <property type="nucleotide sequence ID" value="XM_011640225.2"/>
</dbReference>
<evidence type="ECO:0000256" key="6">
    <source>
        <dbReference type="ARBA" id="ARBA00022670"/>
    </source>
</evidence>
<keyword evidence="5" id="KW-0336">GPI-anchor</keyword>
<dbReference type="InterPro" id="IPR024571">
    <property type="entry name" value="ERAP1-like_C_dom"/>
</dbReference>
<dbReference type="EC" id="3.4.11.-" evidence="18"/>
<feature type="transmembrane region" description="Helical" evidence="18">
    <location>
        <begin position="43"/>
        <end position="62"/>
    </location>
</feature>
<evidence type="ECO:0000256" key="11">
    <source>
        <dbReference type="ARBA" id="ARBA00022833"/>
    </source>
</evidence>
<evidence type="ECO:0000256" key="8">
    <source>
        <dbReference type="ARBA" id="ARBA00022723"/>
    </source>
</evidence>
<evidence type="ECO:0000256" key="10">
    <source>
        <dbReference type="ARBA" id="ARBA00022801"/>
    </source>
</evidence>
<comment type="cofactor">
    <cofactor evidence="18">
        <name>Zn(2+)</name>
        <dbReference type="ChEBI" id="CHEBI:29105"/>
    </cofactor>
    <text evidence="18">Binds 1 zinc ion per subunit.</text>
</comment>
<dbReference type="OrthoDB" id="7629650at2759"/>
<dbReference type="InterPro" id="IPR027268">
    <property type="entry name" value="Peptidase_M4/M1_CTD_sf"/>
</dbReference>
<dbReference type="GO" id="GO:0070006">
    <property type="term" value="F:metalloaminopeptidase activity"/>
    <property type="evidence" value="ECO:0007669"/>
    <property type="project" value="TreeGrafter"/>
</dbReference>
<feature type="transmembrane region" description="Helical" evidence="18">
    <location>
        <begin position="6"/>
        <end position="23"/>
    </location>
</feature>
<dbReference type="Pfam" id="PF17900">
    <property type="entry name" value="Peptidase_M1_N"/>
    <property type="match status" value="1"/>
</dbReference>
<evidence type="ECO:0000256" key="16">
    <source>
        <dbReference type="ARBA" id="ARBA00023180"/>
    </source>
</evidence>
<keyword evidence="8 18" id="KW-0479">Metal-binding</keyword>
<comment type="caution">
    <text evidence="18">Lacks conserved residue(s) required for the propagation of feature annotation.</text>
</comment>
<dbReference type="GO" id="GO:0008270">
    <property type="term" value="F:zinc ion binding"/>
    <property type="evidence" value="ECO:0007669"/>
    <property type="project" value="UniProtKB-UniRule"/>
</dbReference>
<dbReference type="GO" id="GO:0098552">
    <property type="term" value="C:side of membrane"/>
    <property type="evidence" value="ECO:0007669"/>
    <property type="project" value="UniProtKB-KW"/>
</dbReference>
<accession>A0A6I9WCL2</accession>
<dbReference type="PANTHER" id="PTHR11533:SF299">
    <property type="entry name" value="AMINOPEPTIDASE"/>
    <property type="match status" value="1"/>
</dbReference>
<evidence type="ECO:0000256" key="13">
    <source>
        <dbReference type="ARBA" id="ARBA00022989"/>
    </source>
</evidence>
<keyword evidence="15 18" id="KW-0472">Membrane</keyword>
<keyword evidence="7 18" id="KW-0812">Transmembrane</keyword>
<dbReference type="InterPro" id="IPR034016">
    <property type="entry name" value="M1_APN-typ"/>
</dbReference>
<organism evidence="21 22">
    <name type="scientific">Pogonomyrmex barbatus</name>
    <name type="common">red harvester ant</name>
    <dbReference type="NCBI Taxonomy" id="144034"/>
    <lineage>
        <taxon>Eukaryota</taxon>
        <taxon>Metazoa</taxon>
        <taxon>Ecdysozoa</taxon>
        <taxon>Arthropoda</taxon>
        <taxon>Hexapoda</taxon>
        <taxon>Insecta</taxon>
        <taxon>Pterygota</taxon>
        <taxon>Neoptera</taxon>
        <taxon>Endopterygota</taxon>
        <taxon>Hymenoptera</taxon>
        <taxon>Apocrita</taxon>
        <taxon>Aculeata</taxon>
        <taxon>Formicoidea</taxon>
        <taxon>Formicidae</taxon>
        <taxon>Myrmicinae</taxon>
        <taxon>Pogonomyrmex</taxon>
    </lineage>
</organism>
<keyword evidence="16" id="KW-0325">Glycoprotein</keyword>
<evidence type="ECO:0000256" key="1">
    <source>
        <dbReference type="ARBA" id="ARBA00004606"/>
    </source>
</evidence>
<keyword evidence="18" id="KW-0031">Aminopeptidase</keyword>